<protein>
    <recommendedName>
        <fullName evidence="9">Magnesium transporter NIPA2</fullName>
    </recommendedName>
</protein>
<dbReference type="PANTHER" id="PTHR12570">
    <property type="match status" value="1"/>
</dbReference>
<evidence type="ECO:0000256" key="1">
    <source>
        <dbReference type="ARBA" id="ARBA00004141"/>
    </source>
</evidence>
<dbReference type="GO" id="GO:0015095">
    <property type="term" value="F:magnesium ion transmembrane transporter activity"/>
    <property type="evidence" value="ECO:0007669"/>
    <property type="project" value="InterPro"/>
</dbReference>
<dbReference type="AlphaFoldDB" id="A0A835CRF1"/>
<evidence type="ECO:0000256" key="2">
    <source>
        <dbReference type="ARBA" id="ARBA00007230"/>
    </source>
</evidence>
<evidence type="ECO:0000256" key="5">
    <source>
        <dbReference type="ARBA" id="ARBA00023136"/>
    </source>
</evidence>
<evidence type="ECO:0000256" key="3">
    <source>
        <dbReference type="ARBA" id="ARBA00022692"/>
    </source>
</evidence>
<accession>A0A835CRF1</accession>
<keyword evidence="8" id="KW-1185">Reference proteome</keyword>
<evidence type="ECO:0000313" key="7">
    <source>
        <dbReference type="EMBL" id="KAF7992764.1"/>
    </source>
</evidence>
<keyword evidence="5 6" id="KW-0472">Membrane</keyword>
<sequence>MEDFKATEFYSGLGLAIISNIFIGASFIIKKKALINLQKNGLRAGAGGHGYLKDCMWWAGFLSMGIGEAANFIAYALAPASIVTPLGALSIVVSAVLSSKYLNEKLNLLGKMGCFLCIIGSTMFILHAPKIEQHDTFDELIARVFNGGFIFYTMIILSICLFIVFYFGPVYGKENVIVYVFLCSIIGSLTVMCCKALGLALREMIYDGKNHMENFTIWILLFSTITFIMIQMNYLNKALDLFNTGIVTPIYYVFFTTSVIIASTILFQEWKTMIFQDILGTICSFLIVITAIFMLNAFKDIDISYNDLKSLSLPKRDNRRSNNNCVRRDYLGEEDKLFVTVDEQQDYSSSNNVRNT</sequence>
<reference evidence="7 8" key="1">
    <citation type="submission" date="2020-08" db="EMBL/GenBank/DDBJ databases">
        <title>Aphidius gifuensis genome sequencing and assembly.</title>
        <authorList>
            <person name="Du Z."/>
        </authorList>
    </citation>
    <scope>NUCLEOTIDE SEQUENCE [LARGE SCALE GENOMIC DNA]</scope>
    <source>
        <strain evidence="7">YNYX2018</strain>
        <tissue evidence="7">Adults</tissue>
    </source>
</reference>
<dbReference type="InterPro" id="IPR008521">
    <property type="entry name" value="Mg_trans_NIPA"/>
</dbReference>
<dbReference type="InterPro" id="IPR037185">
    <property type="entry name" value="EmrE-like"/>
</dbReference>
<organism evidence="7 8">
    <name type="scientific">Aphidius gifuensis</name>
    <name type="common">Parasitoid wasp</name>
    <dbReference type="NCBI Taxonomy" id="684658"/>
    <lineage>
        <taxon>Eukaryota</taxon>
        <taxon>Metazoa</taxon>
        <taxon>Ecdysozoa</taxon>
        <taxon>Arthropoda</taxon>
        <taxon>Hexapoda</taxon>
        <taxon>Insecta</taxon>
        <taxon>Pterygota</taxon>
        <taxon>Neoptera</taxon>
        <taxon>Endopterygota</taxon>
        <taxon>Hymenoptera</taxon>
        <taxon>Apocrita</taxon>
        <taxon>Ichneumonoidea</taxon>
        <taxon>Braconidae</taxon>
        <taxon>Aphidiinae</taxon>
        <taxon>Aphidius</taxon>
    </lineage>
</organism>
<dbReference type="OrthoDB" id="6428174at2759"/>
<dbReference type="SUPFAM" id="SSF103481">
    <property type="entry name" value="Multidrug resistance efflux transporter EmrE"/>
    <property type="match status" value="1"/>
</dbReference>
<evidence type="ECO:0000256" key="6">
    <source>
        <dbReference type="SAM" id="Phobius"/>
    </source>
</evidence>
<feature type="transmembrane region" description="Helical" evidence="6">
    <location>
        <begin position="176"/>
        <end position="194"/>
    </location>
</feature>
<feature type="transmembrane region" description="Helical" evidence="6">
    <location>
        <begin position="149"/>
        <end position="170"/>
    </location>
</feature>
<feature type="transmembrane region" description="Helical" evidence="6">
    <location>
        <begin position="278"/>
        <end position="298"/>
    </location>
</feature>
<feature type="transmembrane region" description="Helical" evidence="6">
    <location>
        <begin position="246"/>
        <end position="266"/>
    </location>
</feature>
<evidence type="ECO:0008006" key="9">
    <source>
        <dbReference type="Google" id="ProtNLM"/>
    </source>
</evidence>
<name>A0A835CRF1_APHGI</name>
<keyword evidence="4 6" id="KW-1133">Transmembrane helix</keyword>
<comment type="subcellular location">
    <subcellularLocation>
        <location evidence="1">Membrane</location>
        <topology evidence="1">Multi-pass membrane protein</topology>
    </subcellularLocation>
</comment>
<comment type="similarity">
    <text evidence="2">Belongs to the NIPA family.</text>
</comment>
<keyword evidence="3 6" id="KW-0812">Transmembrane</keyword>
<dbReference type="GO" id="GO:0016020">
    <property type="term" value="C:membrane"/>
    <property type="evidence" value="ECO:0007669"/>
    <property type="project" value="UniProtKB-SubCell"/>
</dbReference>
<gene>
    <name evidence="7" type="ORF">HCN44_005108</name>
</gene>
<feature type="transmembrane region" description="Helical" evidence="6">
    <location>
        <begin position="215"/>
        <end position="234"/>
    </location>
</feature>
<evidence type="ECO:0000256" key="4">
    <source>
        <dbReference type="ARBA" id="ARBA00022989"/>
    </source>
</evidence>
<evidence type="ECO:0000313" key="8">
    <source>
        <dbReference type="Proteomes" id="UP000639338"/>
    </source>
</evidence>
<feature type="transmembrane region" description="Helical" evidence="6">
    <location>
        <begin position="12"/>
        <end position="29"/>
    </location>
</feature>
<dbReference type="Pfam" id="PF05653">
    <property type="entry name" value="Mg_trans_NIPA"/>
    <property type="match status" value="1"/>
</dbReference>
<feature type="transmembrane region" description="Helical" evidence="6">
    <location>
        <begin position="108"/>
        <end position="128"/>
    </location>
</feature>
<proteinExistence type="inferred from homology"/>
<dbReference type="PANTHER" id="PTHR12570:SF92">
    <property type="entry name" value="SPICHTHYIN, ISOFORM B"/>
    <property type="match status" value="1"/>
</dbReference>
<comment type="caution">
    <text evidence="7">The sequence shown here is derived from an EMBL/GenBank/DDBJ whole genome shotgun (WGS) entry which is preliminary data.</text>
</comment>
<dbReference type="EMBL" id="JACMRX010000003">
    <property type="protein sequence ID" value="KAF7992764.1"/>
    <property type="molecule type" value="Genomic_DNA"/>
</dbReference>
<dbReference type="Proteomes" id="UP000639338">
    <property type="component" value="Unassembled WGS sequence"/>
</dbReference>
<feature type="transmembrane region" description="Helical" evidence="6">
    <location>
        <begin position="72"/>
        <end position="96"/>
    </location>
</feature>